<dbReference type="EMBL" id="KZ155784">
    <property type="protein sequence ID" value="OUS46225.1"/>
    <property type="molecule type" value="Genomic_DNA"/>
</dbReference>
<dbReference type="GO" id="GO:0005737">
    <property type="term" value="C:cytoplasm"/>
    <property type="evidence" value="ECO:0007669"/>
    <property type="project" value="UniProtKB-SubCell"/>
</dbReference>
<dbReference type="Proteomes" id="UP000195557">
    <property type="component" value="Unassembled WGS sequence"/>
</dbReference>
<dbReference type="Pfam" id="PF00956">
    <property type="entry name" value="NAP"/>
    <property type="match status" value="1"/>
</dbReference>
<dbReference type="eggNOG" id="KOG1507">
    <property type="taxonomic scope" value="Eukaryota"/>
</dbReference>
<feature type="compositionally biased region" description="Acidic residues" evidence="8">
    <location>
        <begin position="327"/>
        <end position="365"/>
    </location>
</feature>
<name>A0A1Y5IGX7_OSTTA</name>
<evidence type="ECO:0000256" key="3">
    <source>
        <dbReference type="ARBA" id="ARBA00009947"/>
    </source>
</evidence>
<protein>
    <submittedName>
        <fullName evidence="9">Putative nucleosome assembly protein</fullName>
    </submittedName>
</protein>
<evidence type="ECO:0000256" key="7">
    <source>
        <dbReference type="RuleBase" id="RU003876"/>
    </source>
</evidence>
<dbReference type="FunFam" id="3.30.1120.90:FF:000005">
    <property type="entry name" value="Nucleosome assembly protein11"/>
    <property type="match status" value="1"/>
</dbReference>
<evidence type="ECO:0000256" key="5">
    <source>
        <dbReference type="ARBA" id="ARBA00023186"/>
    </source>
</evidence>
<dbReference type="Gene3D" id="1.20.5.1500">
    <property type="match status" value="1"/>
</dbReference>
<proteinExistence type="inferred from homology"/>
<dbReference type="PANTHER" id="PTHR11875">
    <property type="entry name" value="TESTIS-SPECIFIC Y-ENCODED PROTEIN"/>
    <property type="match status" value="1"/>
</dbReference>
<feature type="compositionally biased region" description="Acidic residues" evidence="8">
    <location>
        <begin position="8"/>
        <end position="23"/>
    </location>
</feature>
<dbReference type="InterPro" id="IPR037231">
    <property type="entry name" value="NAP-like_sf"/>
</dbReference>
<dbReference type="InterPro" id="IPR002164">
    <property type="entry name" value="NAP_family"/>
</dbReference>
<comment type="similarity">
    <text evidence="3 7">Belongs to the nucleosome assembly protein (NAP) family.</text>
</comment>
<evidence type="ECO:0000256" key="2">
    <source>
        <dbReference type="ARBA" id="ARBA00004496"/>
    </source>
</evidence>
<organism evidence="9">
    <name type="scientific">Ostreococcus tauri</name>
    <name type="common">Marine green alga</name>
    <dbReference type="NCBI Taxonomy" id="70448"/>
    <lineage>
        <taxon>Eukaryota</taxon>
        <taxon>Viridiplantae</taxon>
        <taxon>Chlorophyta</taxon>
        <taxon>Mamiellophyceae</taxon>
        <taxon>Mamiellales</taxon>
        <taxon>Bathycoccaceae</taxon>
        <taxon>Ostreococcus</taxon>
    </lineage>
</organism>
<evidence type="ECO:0000256" key="8">
    <source>
        <dbReference type="SAM" id="MobiDB-lite"/>
    </source>
</evidence>
<dbReference type="Gene3D" id="3.30.1120.90">
    <property type="entry name" value="Nucleosome assembly protein"/>
    <property type="match status" value="1"/>
</dbReference>
<reference evidence="9" key="1">
    <citation type="submission" date="2017-04" db="EMBL/GenBank/DDBJ databases">
        <title>Population genomics of picophytoplankton unveils novel chromosome hypervariability.</title>
        <authorList>
            <consortium name="DOE Joint Genome Institute"/>
            <person name="Blanc-Mathieu R."/>
            <person name="Krasovec M."/>
            <person name="Hebrard M."/>
            <person name="Yau S."/>
            <person name="Desgranges E."/>
            <person name="Martin J."/>
            <person name="Schackwitz W."/>
            <person name="Kuo A."/>
            <person name="Salin G."/>
            <person name="Donnadieu C."/>
            <person name="Desdevises Y."/>
            <person name="Sanchez-Ferandin S."/>
            <person name="Moreau H."/>
            <person name="Rivals E."/>
            <person name="Grigoriev I.V."/>
            <person name="Grimsley N."/>
            <person name="Eyre-Walker A."/>
            <person name="Piganeau G."/>
        </authorList>
    </citation>
    <scope>NUCLEOTIDE SEQUENCE [LARGE SCALE GENOMIC DNA]</scope>
    <source>
        <strain evidence="9">RCC 1115</strain>
    </source>
</reference>
<dbReference type="GO" id="GO:0006334">
    <property type="term" value="P:nucleosome assembly"/>
    <property type="evidence" value="ECO:0007669"/>
    <property type="project" value="InterPro"/>
</dbReference>
<dbReference type="SUPFAM" id="SSF143113">
    <property type="entry name" value="NAP-like"/>
    <property type="match status" value="1"/>
</dbReference>
<feature type="compositionally biased region" description="Polar residues" evidence="8">
    <location>
        <begin position="376"/>
        <end position="403"/>
    </location>
</feature>
<evidence type="ECO:0000256" key="4">
    <source>
        <dbReference type="ARBA" id="ARBA00022490"/>
    </source>
</evidence>
<dbReference type="GO" id="GO:0042393">
    <property type="term" value="F:histone binding"/>
    <property type="evidence" value="ECO:0007669"/>
    <property type="project" value="UniProtKB-ARBA"/>
</dbReference>
<comment type="subcellular location">
    <subcellularLocation>
        <location evidence="2">Cytoplasm</location>
    </subcellularLocation>
    <subcellularLocation>
        <location evidence="1">Nucleus</location>
    </subcellularLocation>
</comment>
<feature type="region of interest" description="Disordered" evidence="8">
    <location>
        <begin position="1"/>
        <end position="25"/>
    </location>
</feature>
<keyword evidence="6" id="KW-0539">Nucleus</keyword>
<keyword evidence="4" id="KW-0963">Cytoplasm</keyword>
<evidence type="ECO:0000256" key="1">
    <source>
        <dbReference type="ARBA" id="ARBA00004123"/>
    </source>
</evidence>
<sequence length="403" mass="45803">MARIEDEGARDEEENGEDQDFEQSVDGAQVMAALQQLHGNSGLIGALQQKLDGLVGLRSGFLEELHPKVRARVRALEQLQESHDELHDAFVKERRALEAKYAALYEPLYKSRSEIVTGAKEAECEDEELRKEIEAHEEAAPAGVPEFWLIALKNHEEIAAMITERDEGALKHLVNVTTTRLEGEDEDGDEMCGFKIDFHFEPNDYFEDEVLTKTYHMDDEDEDVLRYIEASEINWKAGKNLTVKVLRKKPKPGAKNKKPITKTEPAESFFQFFYPPEVPDDEEQENMTEDDAEQLQEAMEQDYEIGSMIATNLIPDAVNWFTGEAFAEDDDEFDDEDEDDEDDDDDEDDEDEDDEDENDEDDGEQEFVAGKKSPAQRANNRQSASSSKNFVINSLLSTISSTR</sequence>
<dbReference type="GO" id="GO:0005634">
    <property type="term" value="C:nucleus"/>
    <property type="evidence" value="ECO:0007669"/>
    <property type="project" value="UniProtKB-SubCell"/>
</dbReference>
<feature type="region of interest" description="Disordered" evidence="8">
    <location>
        <begin position="327"/>
        <end position="403"/>
    </location>
</feature>
<dbReference type="GO" id="GO:0000724">
    <property type="term" value="P:double-strand break repair via homologous recombination"/>
    <property type="evidence" value="ECO:0007669"/>
    <property type="project" value="UniProtKB-ARBA"/>
</dbReference>
<dbReference type="FunFam" id="1.20.5.1500:FF:000001">
    <property type="entry name" value="Nucleosome assembly protein 1-like 1"/>
    <property type="match status" value="1"/>
</dbReference>
<evidence type="ECO:0000256" key="6">
    <source>
        <dbReference type="ARBA" id="ARBA00023242"/>
    </source>
</evidence>
<dbReference type="AlphaFoldDB" id="A0A1Y5IGX7"/>
<evidence type="ECO:0000313" key="9">
    <source>
        <dbReference type="EMBL" id="OUS46225.1"/>
    </source>
</evidence>
<keyword evidence="5" id="KW-0143">Chaperone</keyword>
<gene>
    <name evidence="9" type="ORF">BE221DRAFT_114247</name>
</gene>
<accession>A0A1Y5IGX7</accession>